<organism evidence="2 3">
    <name type="scientific">Flavobacterium araucananum</name>
    <dbReference type="NCBI Taxonomy" id="946678"/>
    <lineage>
        <taxon>Bacteria</taxon>
        <taxon>Pseudomonadati</taxon>
        <taxon>Bacteroidota</taxon>
        <taxon>Flavobacteriia</taxon>
        <taxon>Flavobacteriales</taxon>
        <taxon>Flavobacteriaceae</taxon>
        <taxon>Flavobacterium</taxon>
    </lineage>
</organism>
<feature type="transmembrane region" description="Helical" evidence="1">
    <location>
        <begin position="6"/>
        <end position="26"/>
    </location>
</feature>
<keyword evidence="1" id="KW-0472">Membrane</keyword>
<name>A0A227PID0_9FLAO</name>
<keyword evidence="3" id="KW-1185">Reference proteome</keyword>
<comment type="caution">
    <text evidence="2">The sequence shown here is derived from an EMBL/GenBank/DDBJ whole genome shotgun (WGS) entry which is preliminary data.</text>
</comment>
<feature type="transmembrane region" description="Helical" evidence="1">
    <location>
        <begin position="35"/>
        <end position="54"/>
    </location>
</feature>
<feature type="transmembrane region" description="Helical" evidence="1">
    <location>
        <begin position="60"/>
        <end position="78"/>
    </location>
</feature>
<reference evidence="2 3" key="1">
    <citation type="submission" date="2016-11" db="EMBL/GenBank/DDBJ databases">
        <title>Whole genomes of Flavobacteriaceae.</title>
        <authorList>
            <person name="Stine C."/>
            <person name="Li C."/>
            <person name="Tadesse D."/>
        </authorList>
    </citation>
    <scope>NUCLEOTIDE SEQUENCE [LARGE SCALE GENOMIC DNA]</scope>
    <source>
        <strain evidence="2 3">DSM 24704</strain>
    </source>
</reference>
<keyword evidence="1" id="KW-1133">Transmembrane helix</keyword>
<dbReference type="AlphaFoldDB" id="A0A227PID0"/>
<gene>
    <name evidence="2" type="ORF">B0A64_03320</name>
</gene>
<keyword evidence="1" id="KW-0812">Transmembrane</keyword>
<feature type="transmembrane region" description="Helical" evidence="1">
    <location>
        <begin position="90"/>
        <end position="112"/>
    </location>
</feature>
<evidence type="ECO:0000256" key="1">
    <source>
        <dbReference type="SAM" id="Phobius"/>
    </source>
</evidence>
<evidence type="ECO:0000313" key="2">
    <source>
        <dbReference type="EMBL" id="OXG09038.1"/>
    </source>
</evidence>
<dbReference type="Proteomes" id="UP000214684">
    <property type="component" value="Unassembled WGS sequence"/>
</dbReference>
<accession>A0A227PID0</accession>
<sequence length="123" mass="14091">MSNHGYDDFAFIGGITYFIYAFYLVFKIKNQRAKIILLGVLSSVTMLSIGILLIDFNEFIFLIVVAINLIFHAFLLIKNPKTTNEAVWKSYLISFVLILILSLFSLCFWFLMMAASGMPSNHY</sequence>
<evidence type="ECO:0000313" key="3">
    <source>
        <dbReference type="Proteomes" id="UP000214684"/>
    </source>
</evidence>
<proteinExistence type="predicted"/>
<protein>
    <submittedName>
        <fullName evidence="2">Uncharacterized protein</fullName>
    </submittedName>
</protein>
<dbReference type="EMBL" id="MUGS01000004">
    <property type="protein sequence ID" value="OXG09038.1"/>
    <property type="molecule type" value="Genomic_DNA"/>
</dbReference>